<feature type="compositionally biased region" description="Low complexity" evidence="2">
    <location>
        <begin position="106"/>
        <end position="134"/>
    </location>
</feature>
<evidence type="ECO:0000256" key="2">
    <source>
        <dbReference type="SAM" id="MobiDB-lite"/>
    </source>
</evidence>
<evidence type="ECO:0000313" key="3">
    <source>
        <dbReference type="EMBL" id="MFD2415432.1"/>
    </source>
</evidence>
<organism evidence="3 4">
    <name type="scientific">Amycolatopsis pigmentata</name>
    <dbReference type="NCBI Taxonomy" id="450801"/>
    <lineage>
        <taxon>Bacteria</taxon>
        <taxon>Bacillati</taxon>
        <taxon>Actinomycetota</taxon>
        <taxon>Actinomycetes</taxon>
        <taxon>Pseudonocardiales</taxon>
        <taxon>Pseudonocardiaceae</taxon>
        <taxon>Amycolatopsis</taxon>
    </lineage>
</organism>
<sequence>MTPPHDNTPPDRAADLDAARLLLTRMGITAHDLINQPVPRTPLPTFAEYIPVVSDAVSEGTRRVYTSYWNRINEHWGHRRLDEPTPSQIKHLVEHVRTNVVARRNARGGAQANTSSPPSAASTATPKTTASSHPPTTPPAKSPNPHDCPPHDAPSPTTGSPRSTTPRPPPATTRPSTPSYCDCTPKPRAAAAAHSPYGHRTSTPPNA</sequence>
<feature type="region of interest" description="Disordered" evidence="2">
    <location>
        <begin position="106"/>
        <end position="207"/>
    </location>
</feature>
<evidence type="ECO:0000313" key="4">
    <source>
        <dbReference type="Proteomes" id="UP001597417"/>
    </source>
</evidence>
<protein>
    <submittedName>
        <fullName evidence="3">Uncharacterized protein</fullName>
    </submittedName>
</protein>
<gene>
    <name evidence="3" type="ORF">ACFSXZ_03720</name>
</gene>
<comment type="caution">
    <text evidence="3">The sequence shown here is derived from an EMBL/GenBank/DDBJ whole genome shotgun (WGS) entry which is preliminary data.</text>
</comment>
<name>A0ABW5FNU7_9PSEU</name>
<keyword evidence="4" id="KW-1185">Reference proteome</keyword>
<keyword evidence="1" id="KW-0238">DNA-binding</keyword>
<dbReference type="RefSeq" id="WP_378261221.1">
    <property type="nucleotide sequence ID" value="NZ_JBHUKR010000004.1"/>
</dbReference>
<proteinExistence type="predicted"/>
<dbReference type="Gene3D" id="1.10.150.130">
    <property type="match status" value="1"/>
</dbReference>
<accession>A0ABW5FNU7</accession>
<evidence type="ECO:0000256" key="1">
    <source>
        <dbReference type="ARBA" id="ARBA00023125"/>
    </source>
</evidence>
<dbReference type="Proteomes" id="UP001597417">
    <property type="component" value="Unassembled WGS sequence"/>
</dbReference>
<feature type="compositionally biased region" description="Low complexity" evidence="2">
    <location>
        <begin position="154"/>
        <end position="165"/>
    </location>
</feature>
<dbReference type="EMBL" id="JBHUKR010000004">
    <property type="protein sequence ID" value="MFD2415432.1"/>
    <property type="molecule type" value="Genomic_DNA"/>
</dbReference>
<dbReference type="InterPro" id="IPR010998">
    <property type="entry name" value="Integrase_recombinase_N"/>
</dbReference>
<dbReference type="PRINTS" id="PR01217">
    <property type="entry name" value="PRICHEXTENSN"/>
</dbReference>
<reference evidence="4" key="1">
    <citation type="journal article" date="2019" name="Int. J. Syst. Evol. Microbiol.">
        <title>The Global Catalogue of Microorganisms (GCM) 10K type strain sequencing project: providing services to taxonomists for standard genome sequencing and annotation.</title>
        <authorList>
            <consortium name="The Broad Institute Genomics Platform"/>
            <consortium name="The Broad Institute Genome Sequencing Center for Infectious Disease"/>
            <person name="Wu L."/>
            <person name="Ma J."/>
        </authorList>
    </citation>
    <scope>NUCLEOTIDE SEQUENCE [LARGE SCALE GENOMIC DNA]</scope>
    <source>
        <strain evidence="4">CGMCC 4.7645</strain>
    </source>
</reference>